<dbReference type="STRING" id="145388.A0A0D2J774"/>
<keyword evidence="1" id="KW-0880">Kelch repeat</keyword>
<dbReference type="SUPFAM" id="SSF117281">
    <property type="entry name" value="Kelch motif"/>
    <property type="match status" value="1"/>
</dbReference>
<dbReference type="SMART" id="SM00612">
    <property type="entry name" value="Kelch"/>
    <property type="match status" value="5"/>
</dbReference>
<dbReference type="InterPro" id="IPR006652">
    <property type="entry name" value="Kelch_1"/>
</dbReference>
<proteinExistence type="predicted"/>
<evidence type="ECO:0000313" key="3">
    <source>
        <dbReference type="EMBL" id="KIY95627.1"/>
    </source>
</evidence>
<keyword evidence="2" id="KW-0677">Repeat</keyword>
<dbReference type="Proteomes" id="UP000054498">
    <property type="component" value="Unassembled WGS sequence"/>
</dbReference>
<evidence type="ECO:0000313" key="4">
    <source>
        <dbReference type="Proteomes" id="UP000054498"/>
    </source>
</evidence>
<dbReference type="Gene3D" id="2.120.10.80">
    <property type="entry name" value="Kelch-type beta propeller"/>
    <property type="match status" value="1"/>
</dbReference>
<dbReference type="Pfam" id="PF24681">
    <property type="entry name" value="Kelch_KLHDC2_KLHL20_DRC7"/>
    <property type="match status" value="1"/>
</dbReference>
<dbReference type="PANTHER" id="PTHR46344">
    <property type="entry name" value="OS02G0202900 PROTEIN"/>
    <property type="match status" value="1"/>
</dbReference>
<sequence>MPFASAALLGRDLYLVGGAMFSSVVARYEGAGGAWAVCPALGTPRVHAAVAAAAGRLYVCGGRSQVNQVLATVESYAPGAGRWEAAAAPMGDARYACAAASLGGVVYVVGGQSSRSAIFSTLEAFDPDSGRWLPVSARMGSERKYCGAAPLGGRLYVCGGLRNAGRQRLATVEALDPREGVFREVAPMAAARSSCGAAALGDRLYVAGGSADGSGFHETLEIFEPAMGRWRPGPALSCARSGLALAAI</sequence>
<dbReference type="OrthoDB" id="45365at2759"/>
<dbReference type="KEGG" id="mng:MNEG_12336"/>
<keyword evidence="4" id="KW-1185">Reference proteome</keyword>
<dbReference type="EMBL" id="KK103411">
    <property type="protein sequence ID" value="KIY95627.1"/>
    <property type="molecule type" value="Genomic_DNA"/>
</dbReference>
<dbReference type="RefSeq" id="XP_013894647.1">
    <property type="nucleotide sequence ID" value="XM_014039193.1"/>
</dbReference>
<evidence type="ECO:0000256" key="1">
    <source>
        <dbReference type="ARBA" id="ARBA00022441"/>
    </source>
</evidence>
<reference evidence="3 4" key="1">
    <citation type="journal article" date="2013" name="BMC Genomics">
        <title>Reconstruction of the lipid metabolism for the microalga Monoraphidium neglectum from its genome sequence reveals characteristics suitable for biofuel production.</title>
        <authorList>
            <person name="Bogen C."/>
            <person name="Al-Dilaimi A."/>
            <person name="Albersmeier A."/>
            <person name="Wichmann J."/>
            <person name="Grundmann M."/>
            <person name="Rupp O."/>
            <person name="Lauersen K.J."/>
            <person name="Blifernez-Klassen O."/>
            <person name="Kalinowski J."/>
            <person name="Goesmann A."/>
            <person name="Mussgnug J.H."/>
            <person name="Kruse O."/>
        </authorList>
    </citation>
    <scope>NUCLEOTIDE SEQUENCE [LARGE SCALE GENOMIC DNA]</scope>
    <source>
        <strain evidence="3 4">SAG 48.87</strain>
    </source>
</reference>
<gene>
    <name evidence="3" type="ORF">MNEG_12336</name>
</gene>
<dbReference type="AlphaFoldDB" id="A0A0D2J774"/>
<protein>
    <submittedName>
        <fullName evidence="3">Uncharacterized protein</fullName>
    </submittedName>
</protein>
<evidence type="ECO:0000256" key="2">
    <source>
        <dbReference type="ARBA" id="ARBA00022737"/>
    </source>
</evidence>
<dbReference type="PANTHER" id="PTHR46344:SF27">
    <property type="entry name" value="KELCH REPEAT SUPERFAMILY PROTEIN"/>
    <property type="match status" value="1"/>
</dbReference>
<dbReference type="InterPro" id="IPR015915">
    <property type="entry name" value="Kelch-typ_b-propeller"/>
</dbReference>
<dbReference type="GeneID" id="25729688"/>
<accession>A0A0D2J774</accession>
<name>A0A0D2J774_9CHLO</name>
<organism evidence="3 4">
    <name type="scientific">Monoraphidium neglectum</name>
    <dbReference type="NCBI Taxonomy" id="145388"/>
    <lineage>
        <taxon>Eukaryota</taxon>
        <taxon>Viridiplantae</taxon>
        <taxon>Chlorophyta</taxon>
        <taxon>core chlorophytes</taxon>
        <taxon>Chlorophyceae</taxon>
        <taxon>CS clade</taxon>
        <taxon>Sphaeropleales</taxon>
        <taxon>Selenastraceae</taxon>
        <taxon>Monoraphidium</taxon>
    </lineage>
</organism>